<accession>A0A061RXP7</accession>
<reference evidence="1" key="1">
    <citation type="submission" date="2014-05" db="EMBL/GenBank/DDBJ databases">
        <title>The transcriptome of the halophilic microalga Tetraselmis sp. GSL018 isolated from the Great Salt Lake, Utah.</title>
        <authorList>
            <person name="Jinkerson R.E."/>
            <person name="D'Adamo S."/>
            <person name="Posewitz M.C."/>
        </authorList>
    </citation>
    <scope>NUCLEOTIDE SEQUENCE</scope>
    <source>
        <strain evidence="1">GSL018</strain>
    </source>
</reference>
<proteinExistence type="predicted"/>
<dbReference type="PANTHER" id="PTHR36372">
    <property type="entry name" value="EXPRESSED PROTEIN"/>
    <property type="match status" value="1"/>
</dbReference>
<dbReference type="EMBL" id="GBEZ01007850">
    <property type="protein sequence ID" value="JAC77642.1"/>
    <property type="molecule type" value="Transcribed_RNA"/>
</dbReference>
<dbReference type="AlphaFoldDB" id="A0A061RXP7"/>
<sequence>MTPPGLYLQPLAGARTLPPLCDPTVESVADLKQPGEHICTRFCQISHLFGNAYRCETTGAVHICDINCNQKIFYDNHSQICRLSRRIFSNQEILMEDIRKRTTPGELDCNLLPRKNSRSG</sequence>
<protein>
    <submittedName>
        <fullName evidence="1">F-box protein skip31</fullName>
    </submittedName>
</protein>
<name>A0A061RXP7_9CHLO</name>
<gene>
    <name evidence="1" type="ORF">TSPGSL018_17180</name>
</gene>
<evidence type="ECO:0000313" key="1">
    <source>
        <dbReference type="EMBL" id="JAC77642.1"/>
    </source>
</evidence>
<organism evidence="1">
    <name type="scientific">Tetraselmis sp. GSL018</name>
    <dbReference type="NCBI Taxonomy" id="582737"/>
    <lineage>
        <taxon>Eukaryota</taxon>
        <taxon>Viridiplantae</taxon>
        <taxon>Chlorophyta</taxon>
        <taxon>core chlorophytes</taxon>
        <taxon>Chlorodendrophyceae</taxon>
        <taxon>Chlorodendrales</taxon>
        <taxon>Chlorodendraceae</taxon>
        <taxon>Tetraselmis</taxon>
    </lineage>
</organism>